<evidence type="ECO:0000259" key="9">
    <source>
        <dbReference type="PROSITE" id="PS50982"/>
    </source>
</evidence>
<dbReference type="EMBL" id="OC989084">
    <property type="protein sequence ID" value="CAG4645739.1"/>
    <property type="molecule type" value="Genomic_DNA"/>
</dbReference>
<dbReference type="SUPFAM" id="SSF54171">
    <property type="entry name" value="DNA-binding domain"/>
    <property type="match status" value="1"/>
</dbReference>
<dbReference type="CDD" id="cd01396">
    <property type="entry name" value="MeCP2_MBD"/>
    <property type="match status" value="1"/>
</dbReference>
<dbReference type="GO" id="GO:0000785">
    <property type="term" value="C:chromatin"/>
    <property type="evidence" value="ECO:0007669"/>
    <property type="project" value="UniProtKB-ARBA"/>
</dbReference>
<evidence type="ECO:0000256" key="1">
    <source>
        <dbReference type="ARBA" id="ARBA00004123"/>
    </source>
</evidence>
<keyword evidence="7" id="KW-0804">Transcription</keyword>
<dbReference type="InterPro" id="IPR016177">
    <property type="entry name" value="DNA-bd_dom_sf"/>
</dbReference>
<dbReference type="FunFam" id="3.30.890.10:FF:000003">
    <property type="entry name" value="methyl-CpG-binding domain protein 2"/>
    <property type="match status" value="1"/>
</dbReference>
<evidence type="ECO:0000256" key="5">
    <source>
        <dbReference type="ARBA" id="ARBA00023015"/>
    </source>
</evidence>
<evidence type="ECO:0000313" key="10">
    <source>
        <dbReference type="EMBL" id="CAG4645739.1"/>
    </source>
</evidence>
<dbReference type="GO" id="GO:0008327">
    <property type="term" value="F:methyl-CpG binding"/>
    <property type="evidence" value="ECO:0007669"/>
    <property type="project" value="TreeGrafter"/>
</dbReference>
<keyword evidence="8" id="KW-0539">Nucleus</keyword>
<proteinExistence type="predicted"/>
<evidence type="ECO:0000256" key="7">
    <source>
        <dbReference type="ARBA" id="ARBA00023163"/>
    </source>
</evidence>
<keyword evidence="6" id="KW-0238">DNA-binding</keyword>
<sequence>MIRRPPRSTRSEFYNRRRFECSTLPKGWIREEVYRRKGLCSGKVDVYYYSPTGKRFFNKPQLARVLGDTIDLSAFDYQTGRFSALLARKQKKKAQYNNPMPGLLKNEILVGPIRQTASIFKQPVTIVRSQDSKARHDLKHGPQDKPKQLFWEKRLENVSMDDPEVLERPLKLPSVLRPVSSLISPDTALHSLASALHTLPQGVAVTGQSAALALLEKNLGVFLNPDQPVLQAIVITDDDIRLQEERVFAARSKLQNALRSL</sequence>
<dbReference type="GO" id="GO:0000118">
    <property type="term" value="C:histone deacetylase complex"/>
    <property type="evidence" value="ECO:0007669"/>
    <property type="project" value="UniProtKB-ARBA"/>
</dbReference>
<dbReference type="InterPro" id="IPR025884">
    <property type="entry name" value="MeCpG-bd_2/3_C_dom"/>
</dbReference>
<dbReference type="InterPro" id="IPR001739">
    <property type="entry name" value="Methyl_CpG_DNA-bd"/>
</dbReference>
<dbReference type="SMART" id="SM00391">
    <property type="entry name" value="MBD"/>
    <property type="match status" value="1"/>
</dbReference>
<keyword evidence="5" id="KW-0805">Transcription regulation</keyword>
<dbReference type="InterPro" id="IPR032343">
    <property type="entry name" value="MBD2/MBD3_p55-bd"/>
</dbReference>
<evidence type="ECO:0000256" key="4">
    <source>
        <dbReference type="ARBA" id="ARBA00022553"/>
    </source>
</evidence>
<name>A0A9N6WT12_9CRUS</name>
<protein>
    <submittedName>
        <fullName evidence="10">EOG090X0BDJ</fullName>
    </submittedName>
</protein>
<dbReference type="Pfam" id="PF01429">
    <property type="entry name" value="MBD"/>
    <property type="match status" value="1"/>
</dbReference>
<dbReference type="GO" id="GO:0006346">
    <property type="term" value="P:DNA methylation-dependent constitutive heterochromatin formation"/>
    <property type="evidence" value="ECO:0007669"/>
    <property type="project" value="TreeGrafter"/>
</dbReference>
<evidence type="ECO:0000256" key="3">
    <source>
        <dbReference type="ARBA" id="ARBA00022454"/>
    </source>
</evidence>
<evidence type="ECO:0000256" key="2">
    <source>
        <dbReference type="ARBA" id="ARBA00004286"/>
    </source>
</evidence>
<accession>A0A9N6WT12</accession>
<dbReference type="GO" id="GO:0000122">
    <property type="term" value="P:negative regulation of transcription by RNA polymerase II"/>
    <property type="evidence" value="ECO:0007669"/>
    <property type="project" value="TreeGrafter"/>
</dbReference>
<organism evidence="10">
    <name type="scientific">Lynceus sp. MCZ IZ 141354</name>
    <dbReference type="NCBI Taxonomy" id="1930659"/>
    <lineage>
        <taxon>Eukaryota</taxon>
        <taxon>Metazoa</taxon>
        <taxon>Ecdysozoa</taxon>
        <taxon>Arthropoda</taxon>
        <taxon>Crustacea</taxon>
        <taxon>Branchiopoda</taxon>
        <taxon>Diplostraca</taxon>
        <taxon>Laevicaudata</taxon>
        <taxon>Lynceidae</taxon>
        <taxon>Lynceus</taxon>
    </lineage>
</organism>
<dbReference type="PANTHER" id="PTHR12396">
    <property type="entry name" value="METHYL-CPG BINDING PROTEIN, MBD"/>
    <property type="match status" value="1"/>
</dbReference>
<keyword evidence="3" id="KW-0158">Chromosome</keyword>
<dbReference type="Pfam" id="PF14048">
    <property type="entry name" value="MBD_C"/>
    <property type="match status" value="1"/>
</dbReference>
<evidence type="ECO:0000256" key="6">
    <source>
        <dbReference type="ARBA" id="ARBA00023125"/>
    </source>
</evidence>
<dbReference type="Gene3D" id="3.30.890.10">
    <property type="entry name" value="Methyl-cpg-binding Protein 2, Chain A"/>
    <property type="match status" value="1"/>
</dbReference>
<evidence type="ECO:0000256" key="8">
    <source>
        <dbReference type="ARBA" id="ARBA00023242"/>
    </source>
</evidence>
<feature type="domain" description="MBD" evidence="9">
    <location>
        <begin position="14"/>
        <end position="82"/>
    </location>
</feature>
<comment type="subcellular location">
    <subcellularLocation>
        <location evidence="2">Chromosome</location>
    </subcellularLocation>
    <subcellularLocation>
        <location evidence="1">Nucleus</location>
    </subcellularLocation>
</comment>
<gene>
    <name evidence="10" type="primary">EOG090X0BDJ</name>
</gene>
<reference evidence="10" key="1">
    <citation type="submission" date="2021-04" db="EMBL/GenBank/DDBJ databases">
        <authorList>
            <person name="Cornetti L."/>
        </authorList>
    </citation>
    <scope>NUCLEOTIDE SEQUENCE</scope>
</reference>
<dbReference type="PANTHER" id="PTHR12396:SF0">
    <property type="entry name" value="METHYL-CPG BINDING DOMAIN PROTEIN-LIKE, ISOFORM C"/>
    <property type="match status" value="1"/>
</dbReference>
<dbReference type="Pfam" id="PF16564">
    <property type="entry name" value="MBDa"/>
    <property type="match status" value="1"/>
</dbReference>
<keyword evidence="4" id="KW-0597">Phosphoprotein</keyword>
<dbReference type="AlphaFoldDB" id="A0A9N6WT12"/>
<dbReference type="PROSITE" id="PS50982">
    <property type="entry name" value="MBD"/>
    <property type="match status" value="1"/>
</dbReference>